<evidence type="ECO:0000313" key="2">
    <source>
        <dbReference type="EMBL" id="PSO08597.1"/>
    </source>
</evidence>
<protein>
    <submittedName>
        <fullName evidence="2">Uncharacterized protein</fullName>
    </submittedName>
</protein>
<keyword evidence="1" id="KW-1133">Transmembrane helix</keyword>
<sequence length="102" mass="10619">MAYVGLATAAAGLIILVTFNPLIRAAIVGRSAQPTFHFNTTFTGGFSGSFTGFPRRAGFQAFRTSILFEDLGLALGIAGIIISLAGLVTIRPPAPTSEGKVY</sequence>
<gene>
    <name evidence="2" type="ORF">B9Q04_04760</name>
</gene>
<accession>A0A2R6CCH2</accession>
<evidence type="ECO:0000313" key="3">
    <source>
        <dbReference type="Proteomes" id="UP000242015"/>
    </source>
</evidence>
<keyword evidence="1" id="KW-0472">Membrane</keyword>
<comment type="caution">
    <text evidence="2">The sequence shown here is derived from an EMBL/GenBank/DDBJ whole genome shotgun (WGS) entry which is preliminary data.</text>
</comment>
<feature type="transmembrane region" description="Helical" evidence="1">
    <location>
        <begin position="71"/>
        <end position="90"/>
    </location>
</feature>
<evidence type="ECO:0000256" key="1">
    <source>
        <dbReference type="SAM" id="Phobius"/>
    </source>
</evidence>
<dbReference type="Proteomes" id="UP000242015">
    <property type="component" value="Unassembled WGS sequence"/>
</dbReference>
<proteinExistence type="predicted"/>
<reference evidence="2 3" key="1">
    <citation type="submission" date="2017-04" db="EMBL/GenBank/DDBJ databases">
        <title>Novel microbial lineages endemic to geothermal iron-oxide mats fill important gaps in the evolutionary history of Archaea.</title>
        <authorList>
            <person name="Jay Z.J."/>
            <person name="Beam J.P."/>
            <person name="Dlakic M."/>
            <person name="Rusch D.B."/>
            <person name="Kozubal M.A."/>
            <person name="Inskeep W.P."/>
        </authorList>
    </citation>
    <scope>NUCLEOTIDE SEQUENCE [LARGE SCALE GENOMIC DNA]</scope>
    <source>
        <strain evidence="2">BE_D</strain>
    </source>
</reference>
<dbReference type="EMBL" id="NEXF01000070">
    <property type="protein sequence ID" value="PSO08597.1"/>
    <property type="molecule type" value="Genomic_DNA"/>
</dbReference>
<keyword evidence="1" id="KW-0812">Transmembrane</keyword>
<dbReference type="AlphaFoldDB" id="A0A2R6CCH2"/>
<organism evidence="2 3">
    <name type="scientific">Candidatus Marsarchaeota G2 archaeon BE_D</name>
    <dbReference type="NCBI Taxonomy" id="1978158"/>
    <lineage>
        <taxon>Archaea</taxon>
        <taxon>Candidatus Marsarchaeota</taxon>
        <taxon>Candidatus Marsarchaeota group 2</taxon>
    </lineage>
</organism>
<name>A0A2R6CCH2_9ARCH</name>